<keyword evidence="5" id="KW-0408">Iron</keyword>
<comment type="similarity">
    <text evidence="2">Belongs to the cytochrome P450 family.</text>
</comment>
<dbReference type="InterPro" id="IPR036396">
    <property type="entry name" value="Cyt_P450_sf"/>
</dbReference>
<keyword evidence="6" id="KW-0472">Membrane</keyword>
<keyword evidence="6" id="KW-1133">Transmembrane helix</keyword>
<dbReference type="GO" id="GO:0005506">
    <property type="term" value="F:iron ion binding"/>
    <property type="evidence" value="ECO:0007669"/>
    <property type="project" value="InterPro"/>
</dbReference>
<dbReference type="SUPFAM" id="SSF48264">
    <property type="entry name" value="Cytochrome P450"/>
    <property type="match status" value="1"/>
</dbReference>
<evidence type="ECO:0000256" key="4">
    <source>
        <dbReference type="ARBA" id="ARBA00022723"/>
    </source>
</evidence>
<dbReference type="Gene3D" id="1.10.630.10">
    <property type="entry name" value="Cytochrome P450"/>
    <property type="match status" value="1"/>
</dbReference>
<evidence type="ECO:0000256" key="6">
    <source>
        <dbReference type="SAM" id="Phobius"/>
    </source>
</evidence>
<feature type="transmembrane region" description="Helical" evidence="6">
    <location>
        <begin position="20"/>
        <end position="41"/>
    </location>
</feature>
<evidence type="ECO:0000313" key="7">
    <source>
        <dbReference type="EMBL" id="KAK7755342.1"/>
    </source>
</evidence>
<proteinExistence type="inferred from homology"/>
<keyword evidence="8" id="KW-1185">Reference proteome</keyword>
<evidence type="ECO:0000256" key="5">
    <source>
        <dbReference type="ARBA" id="ARBA00023004"/>
    </source>
</evidence>
<accession>A0AAN9YUR5</accession>
<keyword evidence="4" id="KW-0479">Metal-binding</keyword>
<keyword evidence="6" id="KW-0812">Transmembrane</keyword>
<dbReference type="Proteomes" id="UP001320420">
    <property type="component" value="Unassembled WGS sequence"/>
</dbReference>
<dbReference type="InterPro" id="IPR001128">
    <property type="entry name" value="Cyt_P450"/>
</dbReference>
<dbReference type="PANTHER" id="PTHR24305">
    <property type="entry name" value="CYTOCHROME P450"/>
    <property type="match status" value="1"/>
</dbReference>
<evidence type="ECO:0000313" key="8">
    <source>
        <dbReference type="Proteomes" id="UP001320420"/>
    </source>
</evidence>
<evidence type="ECO:0008006" key="9">
    <source>
        <dbReference type="Google" id="ProtNLM"/>
    </source>
</evidence>
<evidence type="ECO:0000256" key="2">
    <source>
        <dbReference type="ARBA" id="ARBA00010617"/>
    </source>
</evidence>
<dbReference type="PANTHER" id="PTHR24305:SF210">
    <property type="entry name" value="CYTOCHROME P450 MONOOXYGENASE ASQL-RELATED"/>
    <property type="match status" value="1"/>
</dbReference>
<dbReference type="GO" id="GO:0004497">
    <property type="term" value="F:monooxygenase activity"/>
    <property type="evidence" value="ECO:0007669"/>
    <property type="project" value="InterPro"/>
</dbReference>
<dbReference type="GO" id="GO:0020037">
    <property type="term" value="F:heme binding"/>
    <property type="evidence" value="ECO:0007669"/>
    <property type="project" value="InterPro"/>
</dbReference>
<reference evidence="7 8" key="1">
    <citation type="submission" date="2024-02" db="EMBL/GenBank/DDBJ databases">
        <title>De novo assembly and annotation of 12 fungi associated with fruit tree decline syndrome in Ontario, Canada.</title>
        <authorList>
            <person name="Sulman M."/>
            <person name="Ellouze W."/>
            <person name="Ilyukhin E."/>
        </authorList>
    </citation>
    <scope>NUCLEOTIDE SEQUENCE [LARGE SCALE GENOMIC DNA]</scope>
    <source>
        <strain evidence="7 8">M11/M66-122</strain>
    </source>
</reference>
<keyword evidence="3" id="KW-0349">Heme</keyword>
<dbReference type="GO" id="GO:0016705">
    <property type="term" value="F:oxidoreductase activity, acting on paired donors, with incorporation or reduction of molecular oxygen"/>
    <property type="evidence" value="ECO:0007669"/>
    <property type="project" value="InterPro"/>
</dbReference>
<evidence type="ECO:0000256" key="1">
    <source>
        <dbReference type="ARBA" id="ARBA00001971"/>
    </source>
</evidence>
<dbReference type="Pfam" id="PF00067">
    <property type="entry name" value="p450"/>
    <property type="match status" value="1"/>
</dbReference>
<dbReference type="EMBL" id="JAKJXP020000013">
    <property type="protein sequence ID" value="KAK7755342.1"/>
    <property type="molecule type" value="Genomic_DNA"/>
</dbReference>
<sequence>MASAPVPAFLQHYLQDGITPSTVISTGIALLAVCVLGNVLYTLKFHALAGFPGPRLAAISRIPWWLSCLTGNQVAWIQQLHAHYGPVVRFSPNDLSFADQGGNIWKEIHAFERGRDEYAKAEEWFPVPLNGVPNILRLEYDDHRRVRQCFSPAFSDRALKKQESLFQTHADLLVSTMGKMSAEGTPADMVLLYNMVSFDIMANFTFGQPLGMLENMELSPWVEGVFESVKVWPIVQIIQYYPILEALFPLLEPKFVRTMRKNHFNWTVEHVDKRLRDGSDQPDLWNLVLSAEKRGRGLSLDEMHNNAELLMIAGSETTATLMAGLTYYLLVNPRNMQLLTDELRNSFTRLDDITMDSTANLKYLNACMPPSFHPQLHTLY</sequence>
<evidence type="ECO:0000256" key="3">
    <source>
        <dbReference type="ARBA" id="ARBA00022617"/>
    </source>
</evidence>
<dbReference type="AlphaFoldDB" id="A0AAN9YUR5"/>
<name>A0AAN9YUR5_9PEZI</name>
<dbReference type="InterPro" id="IPR050121">
    <property type="entry name" value="Cytochrome_P450_monoxygenase"/>
</dbReference>
<gene>
    <name evidence="7" type="ORF">SLS62_002568</name>
</gene>
<organism evidence="7 8">
    <name type="scientific">Diatrype stigma</name>
    <dbReference type="NCBI Taxonomy" id="117547"/>
    <lineage>
        <taxon>Eukaryota</taxon>
        <taxon>Fungi</taxon>
        <taxon>Dikarya</taxon>
        <taxon>Ascomycota</taxon>
        <taxon>Pezizomycotina</taxon>
        <taxon>Sordariomycetes</taxon>
        <taxon>Xylariomycetidae</taxon>
        <taxon>Xylariales</taxon>
        <taxon>Diatrypaceae</taxon>
        <taxon>Diatrype</taxon>
    </lineage>
</organism>
<comment type="cofactor">
    <cofactor evidence="1">
        <name>heme</name>
        <dbReference type="ChEBI" id="CHEBI:30413"/>
    </cofactor>
</comment>
<protein>
    <recommendedName>
        <fullName evidence="9">Cytochrome P450</fullName>
    </recommendedName>
</protein>
<comment type="caution">
    <text evidence="7">The sequence shown here is derived from an EMBL/GenBank/DDBJ whole genome shotgun (WGS) entry which is preliminary data.</text>
</comment>